<feature type="compositionally biased region" description="Basic and acidic residues" evidence="1">
    <location>
        <begin position="99"/>
        <end position="111"/>
    </location>
</feature>
<dbReference type="AlphaFoldDB" id="A0A448WYU3"/>
<feature type="compositionally biased region" description="Polar residues" evidence="1">
    <location>
        <begin position="78"/>
        <end position="89"/>
    </location>
</feature>
<gene>
    <name evidence="2" type="ORF">PXEA_LOCUS17215</name>
</gene>
<dbReference type="OrthoDB" id="6431454at2759"/>
<evidence type="ECO:0000313" key="3">
    <source>
        <dbReference type="Proteomes" id="UP000784294"/>
    </source>
</evidence>
<comment type="caution">
    <text evidence="2">The sequence shown here is derived from an EMBL/GenBank/DDBJ whole genome shotgun (WGS) entry which is preliminary data.</text>
</comment>
<dbReference type="Proteomes" id="UP000784294">
    <property type="component" value="Unassembled WGS sequence"/>
</dbReference>
<reference evidence="2" key="1">
    <citation type="submission" date="2018-11" db="EMBL/GenBank/DDBJ databases">
        <authorList>
            <consortium name="Pathogen Informatics"/>
        </authorList>
    </citation>
    <scope>NUCLEOTIDE SEQUENCE</scope>
</reference>
<keyword evidence="3" id="KW-1185">Reference proteome</keyword>
<dbReference type="EMBL" id="CAAALY010063859">
    <property type="protein sequence ID" value="VEL23775.1"/>
    <property type="molecule type" value="Genomic_DNA"/>
</dbReference>
<name>A0A448WYU3_9PLAT</name>
<evidence type="ECO:0000256" key="1">
    <source>
        <dbReference type="SAM" id="MobiDB-lite"/>
    </source>
</evidence>
<organism evidence="2 3">
    <name type="scientific">Protopolystoma xenopodis</name>
    <dbReference type="NCBI Taxonomy" id="117903"/>
    <lineage>
        <taxon>Eukaryota</taxon>
        <taxon>Metazoa</taxon>
        <taxon>Spiralia</taxon>
        <taxon>Lophotrochozoa</taxon>
        <taxon>Platyhelminthes</taxon>
        <taxon>Monogenea</taxon>
        <taxon>Polyopisthocotylea</taxon>
        <taxon>Polystomatidea</taxon>
        <taxon>Polystomatidae</taxon>
        <taxon>Protopolystoma</taxon>
    </lineage>
</organism>
<evidence type="ECO:0000313" key="2">
    <source>
        <dbReference type="EMBL" id="VEL23775.1"/>
    </source>
</evidence>
<sequence length="170" mass="19799">MRESHFAQLQRQLREHGVSLRHHHPDVYTRVLEHVKTGCQLQPISFVFHDFKLKRSMLCRLQSISEVYITPYSGQEINRGSSNDVPQNLEQHRPAHFPEPSDSRQEKEIPSKEAWRRNKTNKASVTLRAQYQTFTQDQTSTTVQPNASEMARLSVNQSTLRMARTTETEL</sequence>
<feature type="region of interest" description="Disordered" evidence="1">
    <location>
        <begin position="78"/>
        <end position="111"/>
    </location>
</feature>
<protein>
    <submittedName>
        <fullName evidence="2">Uncharacterized protein</fullName>
    </submittedName>
</protein>
<accession>A0A448WYU3</accession>
<proteinExistence type="predicted"/>